<reference evidence="3 4" key="1">
    <citation type="submission" date="2023-04" db="EMBL/GenBank/DDBJ databases">
        <title>Lysobacter sp. strain UC isolated from soil sample.</title>
        <authorList>
            <person name="Choksket S."/>
            <person name="Harshvardhan F."/>
            <person name="Rana R."/>
            <person name="Patil P.B."/>
            <person name="Korpole S."/>
        </authorList>
    </citation>
    <scope>NUCLEOTIDE SEQUENCE [LARGE SCALE GENOMIC DNA]</scope>
    <source>
        <strain evidence="3 4">UC</strain>
    </source>
</reference>
<feature type="domain" description="Phosphatidic acid phosphatase type 2/haloperoxidase" evidence="2">
    <location>
        <begin position="121"/>
        <end position="250"/>
    </location>
</feature>
<feature type="transmembrane region" description="Helical" evidence="1">
    <location>
        <begin position="201"/>
        <end position="220"/>
    </location>
</feature>
<dbReference type="InterPro" id="IPR000326">
    <property type="entry name" value="PAP2/HPO"/>
</dbReference>
<dbReference type="EMBL" id="JARUHG010000001">
    <property type="protein sequence ID" value="MDR0182378.1"/>
    <property type="molecule type" value="Genomic_DNA"/>
</dbReference>
<keyword evidence="1" id="KW-0472">Membrane</keyword>
<keyword evidence="1" id="KW-1133">Transmembrane helix</keyword>
<evidence type="ECO:0000313" key="4">
    <source>
        <dbReference type="Proteomes" id="UP001233535"/>
    </source>
</evidence>
<accession>A0ABU1CB57</accession>
<feature type="transmembrane region" description="Helical" evidence="1">
    <location>
        <begin position="120"/>
        <end position="138"/>
    </location>
</feature>
<keyword evidence="1" id="KW-0812">Transmembrane</keyword>
<dbReference type="CDD" id="cd03396">
    <property type="entry name" value="PAP2_like_6"/>
    <property type="match status" value="1"/>
</dbReference>
<protein>
    <submittedName>
        <fullName evidence="3">Phosphatase PAP2 family protein</fullName>
    </submittedName>
</protein>
<dbReference type="SUPFAM" id="SSF48317">
    <property type="entry name" value="Acid phosphatase/Vanadium-dependent haloperoxidase"/>
    <property type="match status" value="1"/>
</dbReference>
<dbReference type="Proteomes" id="UP001233535">
    <property type="component" value="Unassembled WGS sequence"/>
</dbReference>
<comment type="caution">
    <text evidence="3">The sequence shown here is derived from an EMBL/GenBank/DDBJ whole genome shotgun (WGS) entry which is preliminary data.</text>
</comment>
<organism evidence="3 4">
    <name type="scientific">Lysobacter arvi</name>
    <dbReference type="NCBI Taxonomy" id="3038776"/>
    <lineage>
        <taxon>Bacteria</taxon>
        <taxon>Pseudomonadati</taxon>
        <taxon>Pseudomonadota</taxon>
        <taxon>Gammaproteobacteria</taxon>
        <taxon>Lysobacterales</taxon>
        <taxon>Lysobacteraceae</taxon>
        <taxon>Lysobacter</taxon>
    </lineage>
</organism>
<dbReference type="Pfam" id="PF01569">
    <property type="entry name" value="PAP2"/>
    <property type="match status" value="1"/>
</dbReference>
<evidence type="ECO:0000256" key="1">
    <source>
        <dbReference type="SAM" id="Phobius"/>
    </source>
</evidence>
<evidence type="ECO:0000259" key="2">
    <source>
        <dbReference type="Pfam" id="PF01569"/>
    </source>
</evidence>
<name>A0ABU1CB57_9GAMM</name>
<evidence type="ECO:0000313" key="3">
    <source>
        <dbReference type="EMBL" id="MDR0182378.1"/>
    </source>
</evidence>
<sequence>MHSASTAAATVPTQARPAHPNLRVDVLPREGMRFAITHVLLPLSGFALLLVAMRCYNLDQWLADRFYAMEGGRWALRDAFVTQTLVHRFGRYAGIALWLGALVAWLVAKRRVDGAPWRAPLAYLLVSVAVSVVCVAWVKSWSNMDCPWDLTRYGGLRPFVGLWDVRPLGLQRGACFPAGHAGGGYAWLSLYFFLGTVRPRWRWAGLAAGAGLGLVFGIAQQLRGAHFASHDIASAAICWIVAFATWRVFRSRLVRSRCLAAGIDARETKA</sequence>
<proteinExistence type="predicted"/>
<dbReference type="InterPro" id="IPR036938">
    <property type="entry name" value="PAP2/HPO_sf"/>
</dbReference>
<dbReference type="RefSeq" id="WP_309261522.1">
    <property type="nucleotide sequence ID" value="NZ_JARUHG010000001.1"/>
</dbReference>
<feature type="transmembrane region" description="Helical" evidence="1">
    <location>
        <begin position="31"/>
        <end position="52"/>
    </location>
</feature>
<gene>
    <name evidence="3" type="ORF">P8609_05245</name>
</gene>
<keyword evidence="4" id="KW-1185">Reference proteome</keyword>
<feature type="transmembrane region" description="Helical" evidence="1">
    <location>
        <begin position="232"/>
        <end position="249"/>
    </location>
</feature>
<feature type="transmembrane region" description="Helical" evidence="1">
    <location>
        <begin position="89"/>
        <end position="108"/>
    </location>
</feature>